<dbReference type="Proteomes" id="UP001386955">
    <property type="component" value="Unassembled WGS sequence"/>
</dbReference>
<name>A0AAN9NWT5_PSOTE</name>
<dbReference type="EMBL" id="JAYMYS010000009">
    <property type="protein sequence ID" value="KAK7380819.1"/>
    <property type="molecule type" value="Genomic_DNA"/>
</dbReference>
<dbReference type="Pfam" id="PF24904">
    <property type="entry name" value="RVE6"/>
    <property type="match status" value="1"/>
</dbReference>
<keyword evidence="2" id="KW-1185">Reference proteome</keyword>
<proteinExistence type="predicted"/>
<organism evidence="1 2">
    <name type="scientific">Psophocarpus tetragonolobus</name>
    <name type="common">Winged bean</name>
    <name type="synonym">Dolichos tetragonolobus</name>
    <dbReference type="NCBI Taxonomy" id="3891"/>
    <lineage>
        <taxon>Eukaryota</taxon>
        <taxon>Viridiplantae</taxon>
        <taxon>Streptophyta</taxon>
        <taxon>Embryophyta</taxon>
        <taxon>Tracheophyta</taxon>
        <taxon>Spermatophyta</taxon>
        <taxon>Magnoliopsida</taxon>
        <taxon>eudicotyledons</taxon>
        <taxon>Gunneridae</taxon>
        <taxon>Pentapetalae</taxon>
        <taxon>rosids</taxon>
        <taxon>fabids</taxon>
        <taxon>Fabales</taxon>
        <taxon>Fabaceae</taxon>
        <taxon>Papilionoideae</taxon>
        <taxon>50 kb inversion clade</taxon>
        <taxon>NPAAA clade</taxon>
        <taxon>indigoferoid/millettioid clade</taxon>
        <taxon>Phaseoleae</taxon>
        <taxon>Psophocarpus</taxon>
    </lineage>
</organism>
<reference evidence="1 2" key="1">
    <citation type="submission" date="2024-01" db="EMBL/GenBank/DDBJ databases">
        <title>The genomes of 5 underutilized Papilionoideae crops provide insights into root nodulation and disease resistanc.</title>
        <authorList>
            <person name="Jiang F."/>
        </authorList>
    </citation>
    <scope>NUCLEOTIDE SEQUENCE [LARGE SCALE GENOMIC DNA]</scope>
    <source>
        <strain evidence="1">DUOXIRENSHENG_FW03</strain>
        <tissue evidence="1">Leaves</tissue>
    </source>
</reference>
<dbReference type="AlphaFoldDB" id="A0AAN9NWT5"/>
<gene>
    <name evidence="1" type="ORF">VNO78_33338</name>
</gene>
<evidence type="ECO:0000313" key="1">
    <source>
        <dbReference type="EMBL" id="KAK7380819.1"/>
    </source>
</evidence>
<sequence>MDDNTRLKELSNDVKNIFELMKSRNADDNLHFATLKTAIDEMVKKKNDTPYGSTSSNATKFYIHAFRGLIIGFWLLSQRIGLFCTGPKFSKEGTRTIAKIYRLNNTIKGRFDQDGKKIEDFVGSKTVIQSQQIDGLRLPTPEIPKQGKRALVIHGLPDFAEVYSFIGSVFDPNTNDYVQKLKEMDPINFETIS</sequence>
<protein>
    <submittedName>
        <fullName evidence="1">Uncharacterized protein</fullName>
    </submittedName>
</protein>
<evidence type="ECO:0000313" key="2">
    <source>
        <dbReference type="Proteomes" id="UP001386955"/>
    </source>
</evidence>
<accession>A0AAN9NWT5</accession>
<comment type="caution">
    <text evidence="1">The sequence shown here is derived from an EMBL/GenBank/DDBJ whole genome shotgun (WGS) entry which is preliminary data.</text>
</comment>